<reference evidence="1 2" key="1">
    <citation type="submission" date="2018-04" db="EMBL/GenBank/DDBJ databases">
        <authorList>
            <person name="Vogel A."/>
        </authorList>
    </citation>
    <scope>NUCLEOTIDE SEQUENCE [LARGE SCALE GENOMIC DNA]</scope>
</reference>
<evidence type="ECO:0000313" key="1">
    <source>
        <dbReference type="EMBL" id="VFQ73322.1"/>
    </source>
</evidence>
<accession>A0A484LA64</accession>
<gene>
    <name evidence="1" type="ORF">CCAM_LOCUS15098</name>
</gene>
<dbReference type="AlphaFoldDB" id="A0A484LA64"/>
<protein>
    <submittedName>
        <fullName evidence="1">Uncharacterized protein</fullName>
    </submittedName>
</protein>
<evidence type="ECO:0000313" key="2">
    <source>
        <dbReference type="Proteomes" id="UP000595140"/>
    </source>
</evidence>
<sequence length="278" mass="31338">MSRSLSISRSFALWLSESLSHPPLAREGWVISKFEGSATVKSHWDSNQFGCFVRFSAGTDREKSTICIPVGRNSEGIRLFVKGLNEVLKFQEGTVSAEKELLSPWKAETSVPIDFTDQMLQVERVGEEHLSYPSISSSLLQRDVTQGARMTSLSEHELNDGSEETKEAEDEEKKIQMLFQPAFDAYFETIFRAVEKQVQEALARTSLLDKLKMGFFQNMAGKTLRATRETVKSMEKVTLVQFEDTKYTAFISCSKADERIVAEFLTGEQVEESQDNSG</sequence>
<keyword evidence="2" id="KW-1185">Reference proteome</keyword>
<proteinExistence type="predicted"/>
<dbReference type="EMBL" id="OOIL02001171">
    <property type="protein sequence ID" value="VFQ73322.1"/>
    <property type="molecule type" value="Genomic_DNA"/>
</dbReference>
<organism evidence="1 2">
    <name type="scientific">Cuscuta campestris</name>
    <dbReference type="NCBI Taxonomy" id="132261"/>
    <lineage>
        <taxon>Eukaryota</taxon>
        <taxon>Viridiplantae</taxon>
        <taxon>Streptophyta</taxon>
        <taxon>Embryophyta</taxon>
        <taxon>Tracheophyta</taxon>
        <taxon>Spermatophyta</taxon>
        <taxon>Magnoliopsida</taxon>
        <taxon>eudicotyledons</taxon>
        <taxon>Gunneridae</taxon>
        <taxon>Pentapetalae</taxon>
        <taxon>asterids</taxon>
        <taxon>lamiids</taxon>
        <taxon>Solanales</taxon>
        <taxon>Convolvulaceae</taxon>
        <taxon>Cuscuteae</taxon>
        <taxon>Cuscuta</taxon>
        <taxon>Cuscuta subgen. Grammica</taxon>
        <taxon>Cuscuta sect. Cleistogrammica</taxon>
    </lineage>
</organism>
<dbReference type="Proteomes" id="UP000595140">
    <property type="component" value="Unassembled WGS sequence"/>
</dbReference>
<name>A0A484LA64_9ASTE</name>